<evidence type="ECO:0000259" key="8">
    <source>
        <dbReference type="Pfam" id="PF01435"/>
    </source>
</evidence>
<dbReference type="AlphaFoldDB" id="A0A4Y8ZND5"/>
<gene>
    <name evidence="9" type="ORF">E2493_19135</name>
</gene>
<dbReference type="GO" id="GO:0051603">
    <property type="term" value="P:proteolysis involved in protein catabolic process"/>
    <property type="evidence" value="ECO:0007669"/>
    <property type="project" value="TreeGrafter"/>
</dbReference>
<dbReference type="InterPro" id="IPR051156">
    <property type="entry name" value="Mito/Outer_Membr_Metalloprot"/>
</dbReference>
<dbReference type="CDD" id="cd07324">
    <property type="entry name" value="M48C_Oma1-like"/>
    <property type="match status" value="1"/>
</dbReference>
<dbReference type="GO" id="GO:0016020">
    <property type="term" value="C:membrane"/>
    <property type="evidence" value="ECO:0007669"/>
    <property type="project" value="TreeGrafter"/>
</dbReference>
<evidence type="ECO:0000256" key="7">
    <source>
        <dbReference type="SAM" id="Phobius"/>
    </source>
</evidence>
<dbReference type="SUPFAM" id="SSF48452">
    <property type="entry name" value="TPR-like"/>
    <property type="match status" value="1"/>
</dbReference>
<dbReference type="Pfam" id="PF01435">
    <property type="entry name" value="Peptidase_M48"/>
    <property type="match status" value="1"/>
</dbReference>
<evidence type="ECO:0000256" key="4">
    <source>
        <dbReference type="ARBA" id="ARBA00022833"/>
    </source>
</evidence>
<dbReference type="Gene3D" id="1.25.40.10">
    <property type="entry name" value="Tetratricopeptide repeat domain"/>
    <property type="match status" value="1"/>
</dbReference>
<dbReference type="PANTHER" id="PTHR22726">
    <property type="entry name" value="METALLOENDOPEPTIDASE OMA1"/>
    <property type="match status" value="1"/>
</dbReference>
<dbReference type="RefSeq" id="WP_135090098.1">
    <property type="nucleotide sequence ID" value="NZ_SPDV01000061.1"/>
</dbReference>
<dbReference type="InterPro" id="IPR001915">
    <property type="entry name" value="Peptidase_M48"/>
</dbReference>
<name>A0A4Y8ZND5_9SPHN</name>
<comment type="cofactor">
    <cofactor evidence="6">
        <name>Zn(2+)</name>
        <dbReference type="ChEBI" id="CHEBI:29105"/>
    </cofactor>
    <text evidence="6">Binds 1 zinc ion per subunit.</text>
</comment>
<keyword evidence="7" id="KW-1133">Transmembrane helix</keyword>
<evidence type="ECO:0000256" key="1">
    <source>
        <dbReference type="ARBA" id="ARBA00022670"/>
    </source>
</evidence>
<dbReference type="GO" id="GO:0004222">
    <property type="term" value="F:metalloendopeptidase activity"/>
    <property type="evidence" value="ECO:0007669"/>
    <property type="project" value="InterPro"/>
</dbReference>
<keyword evidence="2" id="KW-0479">Metal-binding</keyword>
<evidence type="ECO:0000313" key="9">
    <source>
        <dbReference type="EMBL" id="TFI56665.1"/>
    </source>
</evidence>
<evidence type="ECO:0000256" key="3">
    <source>
        <dbReference type="ARBA" id="ARBA00022801"/>
    </source>
</evidence>
<dbReference type="GO" id="GO:0046872">
    <property type="term" value="F:metal ion binding"/>
    <property type="evidence" value="ECO:0007669"/>
    <property type="project" value="UniProtKB-KW"/>
</dbReference>
<accession>A0A4Y8ZND5</accession>
<keyword evidence="7" id="KW-0812">Transmembrane</keyword>
<evidence type="ECO:0000256" key="2">
    <source>
        <dbReference type="ARBA" id="ARBA00022723"/>
    </source>
</evidence>
<keyword evidence="7" id="KW-0472">Membrane</keyword>
<organism evidence="9 10">
    <name type="scientific">Sphingomonas parva</name>
    <dbReference type="NCBI Taxonomy" id="2555898"/>
    <lineage>
        <taxon>Bacteria</taxon>
        <taxon>Pseudomonadati</taxon>
        <taxon>Pseudomonadota</taxon>
        <taxon>Alphaproteobacteria</taxon>
        <taxon>Sphingomonadales</taxon>
        <taxon>Sphingomonadaceae</taxon>
        <taxon>Sphingomonas</taxon>
    </lineage>
</organism>
<keyword evidence="4 6" id="KW-0862">Zinc</keyword>
<evidence type="ECO:0000313" key="10">
    <source>
        <dbReference type="Proteomes" id="UP000298213"/>
    </source>
</evidence>
<evidence type="ECO:0000256" key="5">
    <source>
        <dbReference type="ARBA" id="ARBA00023049"/>
    </source>
</evidence>
<dbReference type="OrthoDB" id="9810445at2"/>
<dbReference type="PANTHER" id="PTHR22726:SF1">
    <property type="entry name" value="METALLOENDOPEPTIDASE OMA1, MITOCHONDRIAL"/>
    <property type="match status" value="1"/>
</dbReference>
<dbReference type="Gene3D" id="3.30.2010.10">
    <property type="entry name" value="Metalloproteases ('zincins'), catalytic domain"/>
    <property type="match status" value="1"/>
</dbReference>
<feature type="transmembrane region" description="Helical" evidence="7">
    <location>
        <begin position="159"/>
        <end position="179"/>
    </location>
</feature>
<feature type="domain" description="Peptidase M48" evidence="8">
    <location>
        <begin position="81"/>
        <end position="267"/>
    </location>
</feature>
<keyword evidence="3 6" id="KW-0378">Hydrolase</keyword>
<sequence length="405" mass="44396">MSVALTRRSLIAGLGCACCAGFAVDAQARIPPRSMKPLVGAGHRPEDKDEQGLWQQYERVEEEIAGSNLLLKDPALITYLRDLGEKVGGPAARDLRVYLAHVPEFNAFMAPTGFMVVFSGLLLRMRDEAQLAGVIAHEAGHFLRRHQIRMWRDMKRKTAALNFLAMGAGVGGAAGGFYAGDLIQLAQFGTILSLFAYSRELEAEADAMGIVQVSEAGYAPTAMPETWQQLIAETEASAAFRRKRARRGYSLLATHPAPEQRMIDLRASAAELTSARTVDRGRERYLRAIGPHRKTFLDDQVKLNDPGASLFLINTLARDGWNGLLHYYEAEVWRLRGRRGDDAAAANAYAAAIAFPDAPPEAWRAHGYALLRSGRREEGRAALGRYLALAPTAPDAAMVRHTLSQ</sequence>
<keyword evidence="1 6" id="KW-0645">Protease</keyword>
<protein>
    <recommendedName>
        <fullName evidence="8">Peptidase M48 domain-containing protein</fullName>
    </recommendedName>
</protein>
<proteinExistence type="inferred from homology"/>
<reference evidence="9 10" key="1">
    <citation type="submission" date="2019-03" db="EMBL/GenBank/DDBJ databases">
        <title>Genome sequence of Sphingomonas sp. 17J27-24.</title>
        <authorList>
            <person name="Kim M."/>
            <person name="Maeng S."/>
            <person name="Sathiyaraj S."/>
        </authorList>
    </citation>
    <scope>NUCLEOTIDE SEQUENCE [LARGE SCALE GENOMIC DNA]</scope>
    <source>
        <strain evidence="9 10">17J27-24</strain>
    </source>
</reference>
<dbReference type="InterPro" id="IPR011990">
    <property type="entry name" value="TPR-like_helical_dom_sf"/>
</dbReference>
<keyword evidence="10" id="KW-1185">Reference proteome</keyword>
<comment type="caution">
    <text evidence="9">The sequence shown here is derived from an EMBL/GenBank/DDBJ whole genome shotgun (WGS) entry which is preliminary data.</text>
</comment>
<keyword evidence="5 6" id="KW-0482">Metalloprotease</keyword>
<evidence type="ECO:0000256" key="6">
    <source>
        <dbReference type="RuleBase" id="RU003983"/>
    </source>
</evidence>
<dbReference type="EMBL" id="SPDV01000061">
    <property type="protein sequence ID" value="TFI56665.1"/>
    <property type="molecule type" value="Genomic_DNA"/>
</dbReference>
<comment type="similarity">
    <text evidence="6">Belongs to the peptidase M48 family.</text>
</comment>
<dbReference type="Proteomes" id="UP000298213">
    <property type="component" value="Unassembled WGS sequence"/>
</dbReference>